<evidence type="ECO:0000256" key="6">
    <source>
        <dbReference type="ARBA" id="ARBA00022989"/>
    </source>
</evidence>
<dbReference type="AlphaFoldDB" id="A0A2N5IYH1"/>
<comment type="catalytic activity">
    <reaction evidence="8">
        <text>an all-trans-polyprenyl diphosphate + 1,4-dihydroxy-2-naphthoate + H(+) = a 2-demethylmenaquinol + CO2 + diphosphate</text>
        <dbReference type="Rhea" id="RHEA:26478"/>
        <dbReference type="Rhea" id="RHEA-COMP:9563"/>
        <dbReference type="Rhea" id="RHEA-COMP:9564"/>
        <dbReference type="ChEBI" id="CHEBI:11173"/>
        <dbReference type="ChEBI" id="CHEBI:15378"/>
        <dbReference type="ChEBI" id="CHEBI:16526"/>
        <dbReference type="ChEBI" id="CHEBI:33019"/>
        <dbReference type="ChEBI" id="CHEBI:55437"/>
        <dbReference type="ChEBI" id="CHEBI:58914"/>
        <dbReference type="EC" id="2.5.1.74"/>
    </reaction>
</comment>
<sequence length="353" mass="36644">MADVERQDTVTIDQYISGMRVRTLALSVAPVWIGTAAGVGIVRERAAASSRCTVLTGGASCVPDTARIAAVAVLCLLVAMLLQIAANFVNDYSDGIRGTDAHRAAGAIAARLDDDLDTPADRMEVPPARLVVSGVPPRHVLAAAVVNAALACTCGLAVVVITGYWWLIVVGALCLAAGWYYVGGRRPYGYMGFGEVAVFVFFGLVATLGTTYAIAGALDAAAWVGAAAIGVVAVAVLCVNNLRDIDTDRAAGKRTWAVRMGRTWGTVCTIALIAIVSLGAAVAWAATSVQGERLAHLSVLTAFLGILGAVCALLTGWFAALDIAKRNYMRAMRSLGLLALATALTFNGFALMI</sequence>
<dbReference type="InterPro" id="IPR004657">
    <property type="entry name" value="MenA"/>
</dbReference>
<evidence type="ECO:0000256" key="1">
    <source>
        <dbReference type="ARBA" id="ARBA00004141"/>
    </source>
</evidence>
<dbReference type="RefSeq" id="WP_243390107.1">
    <property type="nucleotide sequence ID" value="NZ_NMYC01000005.1"/>
</dbReference>
<feature type="transmembrane region" description="Helical" evidence="8">
    <location>
        <begin position="299"/>
        <end position="323"/>
    </location>
</feature>
<dbReference type="GO" id="GO:0042371">
    <property type="term" value="P:vitamin K biosynthetic process"/>
    <property type="evidence" value="ECO:0007669"/>
    <property type="project" value="TreeGrafter"/>
</dbReference>
<evidence type="ECO:0000256" key="5">
    <source>
        <dbReference type="ARBA" id="ARBA00022692"/>
    </source>
</evidence>
<feature type="transmembrane region" description="Helical" evidence="8">
    <location>
        <begin position="220"/>
        <end position="242"/>
    </location>
</feature>
<feature type="transmembrane region" description="Helical" evidence="8">
    <location>
        <begin position="164"/>
        <end position="182"/>
    </location>
</feature>
<comment type="similarity">
    <text evidence="8">Belongs to the MenA family. Type 1 subfamily.</text>
</comment>
<feature type="transmembrane region" description="Helical" evidence="8">
    <location>
        <begin position="194"/>
        <end position="214"/>
    </location>
</feature>
<comment type="function">
    <text evidence="8">Conversion of 1,4-dihydroxy-2-naphthoate (DHNA) to demethylmenaquinone (DMK).</text>
</comment>
<keyword evidence="6 8" id="KW-1133">Transmembrane helix</keyword>
<dbReference type="PIRSF" id="PIRSF005355">
    <property type="entry name" value="UBIAD1"/>
    <property type="match status" value="1"/>
</dbReference>
<feature type="transmembrane region" description="Helical" evidence="8">
    <location>
        <begin position="335"/>
        <end position="352"/>
    </location>
</feature>
<evidence type="ECO:0000256" key="9">
    <source>
        <dbReference type="NCBIfam" id="TIGR00751"/>
    </source>
</evidence>
<keyword evidence="5 8" id="KW-0812">Transmembrane</keyword>
<dbReference type="UniPathway" id="UPA00079">
    <property type="reaction ID" value="UER00168"/>
</dbReference>
<feature type="transmembrane region" description="Helical" evidence="8">
    <location>
        <begin position="68"/>
        <end position="89"/>
    </location>
</feature>
<dbReference type="InterPro" id="IPR026046">
    <property type="entry name" value="UBIAD1"/>
</dbReference>
<evidence type="ECO:0000256" key="3">
    <source>
        <dbReference type="ARBA" id="ARBA00022475"/>
    </source>
</evidence>
<keyword evidence="4 8" id="KW-0808">Transferase</keyword>
<dbReference type="PANTHER" id="PTHR13929:SF0">
    <property type="entry name" value="UBIA PRENYLTRANSFERASE DOMAIN-CONTAINING PROTEIN 1"/>
    <property type="match status" value="1"/>
</dbReference>
<dbReference type="PANTHER" id="PTHR13929">
    <property type="entry name" value="1,4-DIHYDROXY-2-NAPHTHOATE OCTAPRENYLTRANSFERASE"/>
    <property type="match status" value="1"/>
</dbReference>
<proteinExistence type="inferred from homology"/>
<keyword evidence="11" id="KW-1185">Reference proteome</keyword>
<dbReference type="NCBIfam" id="TIGR00751">
    <property type="entry name" value="menA"/>
    <property type="match status" value="1"/>
</dbReference>
<gene>
    <name evidence="8" type="primary">menA</name>
    <name evidence="10" type="ORF">CGZ88_1502</name>
</gene>
<organism evidence="10 11">
    <name type="scientific">Bifidobacterium anseris</name>
    <dbReference type="NCBI Taxonomy" id="2020963"/>
    <lineage>
        <taxon>Bacteria</taxon>
        <taxon>Bacillati</taxon>
        <taxon>Actinomycetota</taxon>
        <taxon>Actinomycetes</taxon>
        <taxon>Bifidobacteriales</taxon>
        <taxon>Bifidobacteriaceae</taxon>
        <taxon>Bifidobacterium</taxon>
    </lineage>
</organism>
<feature type="transmembrane region" description="Helical" evidence="8">
    <location>
        <begin position="263"/>
        <end position="287"/>
    </location>
</feature>
<dbReference type="Proteomes" id="UP000234935">
    <property type="component" value="Unassembled WGS sequence"/>
</dbReference>
<comment type="caution">
    <text evidence="10">The sequence shown here is derived from an EMBL/GenBank/DDBJ whole genome shotgun (WGS) entry which is preliminary data.</text>
</comment>
<evidence type="ECO:0000256" key="4">
    <source>
        <dbReference type="ARBA" id="ARBA00022679"/>
    </source>
</evidence>
<dbReference type="GO" id="GO:0046428">
    <property type="term" value="F:1,4-dihydroxy-2-naphthoate polyprenyltransferase activity"/>
    <property type="evidence" value="ECO:0007669"/>
    <property type="project" value="UniProtKB-UniRule"/>
</dbReference>
<dbReference type="GO" id="GO:0005886">
    <property type="term" value="C:plasma membrane"/>
    <property type="evidence" value="ECO:0007669"/>
    <property type="project" value="UniProtKB-SubCell"/>
</dbReference>
<dbReference type="EC" id="2.5.1.74" evidence="8 9"/>
<name>A0A2N5IYH1_9BIFI</name>
<evidence type="ECO:0000256" key="8">
    <source>
        <dbReference type="HAMAP-Rule" id="MF_01937"/>
    </source>
</evidence>
<accession>A0A2N5IYH1</accession>
<dbReference type="CDD" id="cd13962">
    <property type="entry name" value="PT_UbiA_UBIAD1"/>
    <property type="match status" value="1"/>
</dbReference>
<evidence type="ECO:0000256" key="2">
    <source>
        <dbReference type="ARBA" id="ARBA00022428"/>
    </source>
</evidence>
<comment type="pathway">
    <text evidence="8">Quinol/quinone metabolism; menaquinone biosynthesis; menaquinol from 1,4-dihydroxy-2-naphthoate: step 1/2.</text>
</comment>
<comment type="subcellular location">
    <subcellularLocation>
        <location evidence="8">Cell membrane</location>
        <topology evidence="8">Multi-pass membrane protein</topology>
    </subcellularLocation>
    <subcellularLocation>
        <location evidence="1">Membrane</location>
        <topology evidence="1">Multi-pass membrane protein</topology>
    </subcellularLocation>
</comment>
<evidence type="ECO:0000256" key="7">
    <source>
        <dbReference type="ARBA" id="ARBA00023136"/>
    </source>
</evidence>
<protein>
    <recommendedName>
        <fullName evidence="8 9">1,4-dihydroxy-2-naphthoate octaprenyltransferase</fullName>
        <shortName evidence="8">DHNA-octaprenyltransferase</shortName>
        <ecNumber evidence="8 9">2.5.1.74</ecNumber>
    </recommendedName>
</protein>
<keyword evidence="7 8" id="KW-0472">Membrane</keyword>
<reference evidence="10 11" key="1">
    <citation type="submission" date="2017-07" db="EMBL/GenBank/DDBJ databases">
        <title>Bifidobacterium novel species.</title>
        <authorList>
            <person name="Lugli G.A."/>
            <person name="Milani C."/>
            <person name="Duranti S."/>
            <person name="Mangifesta M."/>
        </authorList>
    </citation>
    <scope>NUCLEOTIDE SEQUENCE [LARGE SCALE GENOMIC DNA]</scope>
    <source>
        <strain evidence="11">Goo31D</strain>
    </source>
</reference>
<dbReference type="Pfam" id="PF01040">
    <property type="entry name" value="UbiA"/>
    <property type="match status" value="1"/>
</dbReference>
<keyword evidence="3 8" id="KW-1003">Cell membrane</keyword>
<dbReference type="EMBL" id="NMYC01000005">
    <property type="protein sequence ID" value="PLS27017.1"/>
    <property type="molecule type" value="Genomic_DNA"/>
</dbReference>
<keyword evidence="2 8" id="KW-0474">Menaquinone biosynthesis</keyword>
<dbReference type="InterPro" id="IPR000537">
    <property type="entry name" value="UbiA_prenyltransferase"/>
</dbReference>
<evidence type="ECO:0000313" key="10">
    <source>
        <dbReference type="EMBL" id="PLS27017.1"/>
    </source>
</evidence>
<evidence type="ECO:0000313" key="11">
    <source>
        <dbReference type="Proteomes" id="UP000234935"/>
    </source>
</evidence>
<dbReference type="GO" id="GO:0009234">
    <property type="term" value="P:menaquinone biosynthetic process"/>
    <property type="evidence" value="ECO:0007669"/>
    <property type="project" value="UniProtKB-UniRule"/>
</dbReference>
<dbReference type="HAMAP" id="MF_01937">
    <property type="entry name" value="MenA_1"/>
    <property type="match status" value="1"/>
</dbReference>
<feature type="transmembrane region" description="Helical" evidence="8">
    <location>
        <begin position="139"/>
        <end position="158"/>
    </location>
</feature>